<protein>
    <submittedName>
        <fullName evidence="2">Uncharacterized protein</fullName>
    </submittedName>
</protein>
<organism evidence="2 3">
    <name type="scientific">Colletotrichum kahawae</name>
    <name type="common">Coffee berry disease fungus</name>
    <dbReference type="NCBI Taxonomy" id="34407"/>
    <lineage>
        <taxon>Eukaryota</taxon>
        <taxon>Fungi</taxon>
        <taxon>Dikarya</taxon>
        <taxon>Ascomycota</taxon>
        <taxon>Pezizomycotina</taxon>
        <taxon>Sordariomycetes</taxon>
        <taxon>Hypocreomycetidae</taxon>
        <taxon>Glomerellales</taxon>
        <taxon>Glomerellaceae</taxon>
        <taxon>Colletotrichum</taxon>
        <taxon>Colletotrichum gloeosporioides species complex</taxon>
    </lineage>
</organism>
<feature type="region of interest" description="Disordered" evidence="1">
    <location>
        <begin position="1"/>
        <end position="26"/>
    </location>
</feature>
<evidence type="ECO:0000313" key="3">
    <source>
        <dbReference type="Proteomes" id="UP001281614"/>
    </source>
</evidence>
<dbReference type="Proteomes" id="UP001281614">
    <property type="component" value="Unassembled WGS sequence"/>
</dbReference>
<dbReference type="EMBL" id="VYYT01000001">
    <property type="protein sequence ID" value="KAK2780139.1"/>
    <property type="molecule type" value="Genomic_DNA"/>
</dbReference>
<comment type="caution">
    <text evidence="2">The sequence shown here is derived from an EMBL/GenBank/DDBJ whole genome shotgun (WGS) entry which is preliminary data.</text>
</comment>
<sequence>MGQSTAYTDLPESPRRESEAQSGGFLTVRELPAYQWREVGKSGEEEQQPAHDTNLL</sequence>
<dbReference type="AlphaFoldDB" id="A0AAD9YWX1"/>
<evidence type="ECO:0000256" key="1">
    <source>
        <dbReference type="SAM" id="MobiDB-lite"/>
    </source>
</evidence>
<name>A0AAD9YWX1_COLKA</name>
<proteinExistence type="predicted"/>
<evidence type="ECO:0000313" key="2">
    <source>
        <dbReference type="EMBL" id="KAK2780139.1"/>
    </source>
</evidence>
<keyword evidence="3" id="KW-1185">Reference proteome</keyword>
<reference evidence="2" key="1">
    <citation type="submission" date="2023-02" db="EMBL/GenBank/DDBJ databases">
        <title>Colletotrichum kahawae CIFC_Que2 genome sequencing and assembly.</title>
        <authorList>
            <person name="Baroncelli R."/>
        </authorList>
    </citation>
    <scope>NUCLEOTIDE SEQUENCE</scope>
    <source>
        <strain evidence="2">CIFC_Que2</strain>
    </source>
</reference>
<gene>
    <name evidence="2" type="ORF">CKAH01_00083</name>
</gene>
<accession>A0AAD9YWX1</accession>